<reference evidence="1 2" key="1">
    <citation type="journal article" date="2023" name="Nucleic Acids Res.">
        <title>The hologenome of Daphnia magna reveals possible DNA methylation and microbiome-mediated evolution of the host genome.</title>
        <authorList>
            <person name="Chaturvedi A."/>
            <person name="Li X."/>
            <person name="Dhandapani V."/>
            <person name="Marshall H."/>
            <person name="Kissane S."/>
            <person name="Cuenca-Cambronero M."/>
            <person name="Asole G."/>
            <person name="Calvet F."/>
            <person name="Ruiz-Romero M."/>
            <person name="Marangio P."/>
            <person name="Guigo R."/>
            <person name="Rago D."/>
            <person name="Mirbahai L."/>
            <person name="Eastwood N."/>
            <person name="Colbourne J.K."/>
            <person name="Zhou J."/>
            <person name="Mallon E."/>
            <person name="Orsini L."/>
        </authorList>
    </citation>
    <scope>NUCLEOTIDE SEQUENCE [LARGE SCALE GENOMIC DNA]</scope>
    <source>
        <strain evidence="1">LRV0_1</strain>
    </source>
</reference>
<accession>A0ABR0AMG7</accession>
<protein>
    <submittedName>
        <fullName evidence="1">Uncharacterized protein</fullName>
    </submittedName>
</protein>
<gene>
    <name evidence="1" type="ORF">OUZ56_015323</name>
</gene>
<keyword evidence="2" id="KW-1185">Reference proteome</keyword>
<comment type="caution">
    <text evidence="1">The sequence shown here is derived from an EMBL/GenBank/DDBJ whole genome shotgun (WGS) entry which is preliminary data.</text>
</comment>
<dbReference type="Proteomes" id="UP001234178">
    <property type="component" value="Unassembled WGS sequence"/>
</dbReference>
<evidence type="ECO:0000313" key="2">
    <source>
        <dbReference type="Proteomes" id="UP001234178"/>
    </source>
</evidence>
<sequence length="84" mass="9547">MYTQLRFASLNYYAEIWKTESSSLCGTAPNLIAGAHLTDVARHCRQHLRPLFIFPLTAHTKDDTNQCAALCMYIESQVNRVTID</sequence>
<name>A0ABR0AMG7_9CRUS</name>
<evidence type="ECO:0000313" key="1">
    <source>
        <dbReference type="EMBL" id="KAK4026316.1"/>
    </source>
</evidence>
<proteinExistence type="predicted"/>
<dbReference type="EMBL" id="JAOYFB010000038">
    <property type="protein sequence ID" value="KAK4026316.1"/>
    <property type="molecule type" value="Genomic_DNA"/>
</dbReference>
<organism evidence="1 2">
    <name type="scientific">Daphnia magna</name>
    <dbReference type="NCBI Taxonomy" id="35525"/>
    <lineage>
        <taxon>Eukaryota</taxon>
        <taxon>Metazoa</taxon>
        <taxon>Ecdysozoa</taxon>
        <taxon>Arthropoda</taxon>
        <taxon>Crustacea</taxon>
        <taxon>Branchiopoda</taxon>
        <taxon>Diplostraca</taxon>
        <taxon>Cladocera</taxon>
        <taxon>Anomopoda</taxon>
        <taxon>Daphniidae</taxon>
        <taxon>Daphnia</taxon>
    </lineage>
</organism>